<organism evidence="2 3">
    <name type="scientific">Sphingobacterium bambusae</name>
    <dbReference type="NCBI Taxonomy" id="662858"/>
    <lineage>
        <taxon>Bacteria</taxon>
        <taxon>Pseudomonadati</taxon>
        <taxon>Bacteroidota</taxon>
        <taxon>Sphingobacteriia</taxon>
        <taxon>Sphingobacteriales</taxon>
        <taxon>Sphingobacteriaceae</taxon>
        <taxon>Sphingobacterium</taxon>
    </lineage>
</organism>
<dbReference type="Proteomes" id="UP001597525">
    <property type="component" value="Unassembled WGS sequence"/>
</dbReference>
<gene>
    <name evidence="2" type="ORF">ACFS7Y_07715</name>
</gene>
<reference evidence="3" key="1">
    <citation type="journal article" date="2019" name="Int. J. Syst. Evol. Microbiol.">
        <title>The Global Catalogue of Microorganisms (GCM) 10K type strain sequencing project: providing services to taxonomists for standard genome sequencing and annotation.</title>
        <authorList>
            <consortium name="The Broad Institute Genomics Platform"/>
            <consortium name="The Broad Institute Genome Sequencing Center for Infectious Disease"/>
            <person name="Wu L."/>
            <person name="Ma J."/>
        </authorList>
    </citation>
    <scope>NUCLEOTIDE SEQUENCE [LARGE SCALE GENOMIC DNA]</scope>
    <source>
        <strain evidence="3">KCTC 22814</strain>
    </source>
</reference>
<comment type="caution">
    <text evidence="2">The sequence shown here is derived from an EMBL/GenBank/DDBJ whole genome shotgun (WGS) entry which is preliminary data.</text>
</comment>
<dbReference type="EMBL" id="JBHUPB010000005">
    <property type="protein sequence ID" value="MFD2967269.1"/>
    <property type="molecule type" value="Genomic_DNA"/>
</dbReference>
<dbReference type="SUPFAM" id="SSF47413">
    <property type="entry name" value="lambda repressor-like DNA-binding domains"/>
    <property type="match status" value="1"/>
</dbReference>
<sequence length="61" mass="7314">MIKIRLEEFDYNQNELGNRSTISKLLNYKQPLSLKMIREFSEKLKIPAEFLIKDYQLKVGH</sequence>
<dbReference type="InterPro" id="IPR010982">
    <property type="entry name" value="Lambda_DNA-bd_dom_sf"/>
</dbReference>
<keyword evidence="3" id="KW-1185">Reference proteome</keyword>
<dbReference type="InterPro" id="IPR001387">
    <property type="entry name" value="Cro/C1-type_HTH"/>
</dbReference>
<evidence type="ECO:0000313" key="3">
    <source>
        <dbReference type="Proteomes" id="UP001597525"/>
    </source>
</evidence>
<proteinExistence type="predicted"/>
<evidence type="ECO:0000313" key="2">
    <source>
        <dbReference type="EMBL" id="MFD2967269.1"/>
    </source>
</evidence>
<dbReference type="RefSeq" id="WP_320185042.1">
    <property type="nucleotide sequence ID" value="NZ_CP138332.1"/>
</dbReference>
<dbReference type="PROSITE" id="PS50943">
    <property type="entry name" value="HTH_CROC1"/>
    <property type="match status" value="1"/>
</dbReference>
<protein>
    <recommendedName>
        <fullName evidence="1">HTH cro/C1-type domain-containing protein</fullName>
    </recommendedName>
</protein>
<accession>A0ABW6BFJ5</accession>
<evidence type="ECO:0000259" key="1">
    <source>
        <dbReference type="PROSITE" id="PS50943"/>
    </source>
</evidence>
<name>A0ABW6BFJ5_9SPHI</name>
<feature type="domain" description="HTH cro/C1-type" evidence="1">
    <location>
        <begin position="19"/>
        <end position="51"/>
    </location>
</feature>